<gene>
    <name evidence="2" type="ORF">CEXT_474751</name>
</gene>
<dbReference type="AlphaFoldDB" id="A0AAV4TEL4"/>
<keyword evidence="3" id="KW-1185">Reference proteome</keyword>
<evidence type="ECO:0000313" key="2">
    <source>
        <dbReference type="EMBL" id="GIY42408.1"/>
    </source>
</evidence>
<sequence>MLAIHRSTCLHQCLFQGWNSGRLSKQRARFAACSVCDAAALRECFICGLGYGDDLTSLVVFQARFPGSENPLAVHSRAESQLKNSDCCPEPTPESKDNIIKFE</sequence>
<comment type="caution">
    <text evidence="2">The sequence shown here is derived from an EMBL/GenBank/DDBJ whole genome shotgun (WGS) entry which is preliminary data.</text>
</comment>
<feature type="region of interest" description="Disordered" evidence="1">
    <location>
        <begin position="83"/>
        <end position="103"/>
    </location>
</feature>
<evidence type="ECO:0000256" key="1">
    <source>
        <dbReference type="SAM" id="MobiDB-lite"/>
    </source>
</evidence>
<proteinExistence type="predicted"/>
<dbReference type="Proteomes" id="UP001054945">
    <property type="component" value="Unassembled WGS sequence"/>
</dbReference>
<reference evidence="2 3" key="1">
    <citation type="submission" date="2021-06" db="EMBL/GenBank/DDBJ databases">
        <title>Caerostris extrusa draft genome.</title>
        <authorList>
            <person name="Kono N."/>
            <person name="Arakawa K."/>
        </authorList>
    </citation>
    <scope>NUCLEOTIDE SEQUENCE [LARGE SCALE GENOMIC DNA]</scope>
</reference>
<evidence type="ECO:0000313" key="3">
    <source>
        <dbReference type="Proteomes" id="UP001054945"/>
    </source>
</evidence>
<dbReference type="EMBL" id="BPLR01010846">
    <property type="protein sequence ID" value="GIY42408.1"/>
    <property type="molecule type" value="Genomic_DNA"/>
</dbReference>
<feature type="compositionally biased region" description="Basic and acidic residues" evidence="1">
    <location>
        <begin position="93"/>
        <end position="103"/>
    </location>
</feature>
<organism evidence="2 3">
    <name type="scientific">Caerostris extrusa</name>
    <name type="common">Bark spider</name>
    <name type="synonym">Caerostris bankana</name>
    <dbReference type="NCBI Taxonomy" id="172846"/>
    <lineage>
        <taxon>Eukaryota</taxon>
        <taxon>Metazoa</taxon>
        <taxon>Ecdysozoa</taxon>
        <taxon>Arthropoda</taxon>
        <taxon>Chelicerata</taxon>
        <taxon>Arachnida</taxon>
        <taxon>Araneae</taxon>
        <taxon>Araneomorphae</taxon>
        <taxon>Entelegynae</taxon>
        <taxon>Araneoidea</taxon>
        <taxon>Araneidae</taxon>
        <taxon>Caerostris</taxon>
    </lineage>
</organism>
<protein>
    <submittedName>
        <fullName evidence="2">Uncharacterized protein</fullName>
    </submittedName>
</protein>
<accession>A0AAV4TEL4</accession>
<name>A0AAV4TEL4_CAEEX</name>